<feature type="compositionally biased region" description="Low complexity" evidence="1">
    <location>
        <begin position="313"/>
        <end position="326"/>
    </location>
</feature>
<feature type="region of interest" description="Disordered" evidence="1">
    <location>
        <begin position="110"/>
        <end position="149"/>
    </location>
</feature>
<feature type="compositionally biased region" description="Low complexity" evidence="1">
    <location>
        <begin position="120"/>
        <end position="133"/>
    </location>
</feature>
<evidence type="ECO:0000256" key="1">
    <source>
        <dbReference type="SAM" id="MobiDB-lite"/>
    </source>
</evidence>
<accession>A0A067MQG4</accession>
<dbReference type="Proteomes" id="UP000027195">
    <property type="component" value="Unassembled WGS sequence"/>
</dbReference>
<keyword evidence="3" id="KW-1185">Reference proteome</keyword>
<dbReference type="OrthoDB" id="3253296at2759"/>
<organism evidence="2 3">
    <name type="scientific">Botryobasidium botryosum (strain FD-172 SS1)</name>
    <dbReference type="NCBI Taxonomy" id="930990"/>
    <lineage>
        <taxon>Eukaryota</taxon>
        <taxon>Fungi</taxon>
        <taxon>Dikarya</taxon>
        <taxon>Basidiomycota</taxon>
        <taxon>Agaricomycotina</taxon>
        <taxon>Agaricomycetes</taxon>
        <taxon>Cantharellales</taxon>
        <taxon>Botryobasidiaceae</taxon>
        <taxon>Botryobasidium</taxon>
    </lineage>
</organism>
<proteinExistence type="predicted"/>
<feature type="compositionally biased region" description="Basic and acidic residues" evidence="1">
    <location>
        <begin position="564"/>
        <end position="576"/>
    </location>
</feature>
<feature type="region of interest" description="Disordered" evidence="1">
    <location>
        <begin position="288"/>
        <end position="454"/>
    </location>
</feature>
<feature type="region of interest" description="Disordered" evidence="1">
    <location>
        <begin position="538"/>
        <end position="576"/>
    </location>
</feature>
<dbReference type="InParanoid" id="A0A067MQG4"/>
<gene>
    <name evidence="2" type="ORF">BOTBODRAFT_583492</name>
</gene>
<name>A0A067MQG4_BOTB1</name>
<protein>
    <submittedName>
        <fullName evidence="2">Uncharacterized protein</fullName>
    </submittedName>
</protein>
<evidence type="ECO:0000313" key="3">
    <source>
        <dbReference type="Proteomes" id="UP000027195"/>
    </source>
</evidence>
<sequence length="576" mass="61268">MSLFCFFSPSEMAERLTALSTFAFANHLATNTTSPPLATPPIAQFPTTALPGSVEELAIVNNFLVRLGEEIATGTYGQQHAAPQSGFFDPASLANLGLANIPGVGGNVYPANPAYPQLSQQQQQQQQQPPQQQTKLAYPSPPLPYESYPQQRSVDYSSLYPSLGMAHNARSNAPSGYPSPDPYGTTISHRKSHNGSPHGSAGMPVRHMSSHMQHPSPPATSSPSSTPSPSISHNALLNTLHSNHHSNAYGMAFDSLRQSRGSVPVPHLAPMDFSEKNLRPIVPLKAARYPAQSGSEDKMDIVKEEEDEQRRGSPAPSSSSASLSRPRPLEPKVESLRLPSPFSSSSPAPSTSTSTSTSSIASTSSSSSDPLYPLLLTSGDPGLKLPALNSSVHALSGPSSRSRHRSYSREGSVDEASSSPSPTLSARSVDSAPSSSTPTTLRHSPEPTVLPSFASITAPESGVVDPLAVEMGRIDIDKRYPSAGAATSAATATATAATVSKAVTDTKNKVGEGISKEERMKHVELIRKMLVFVNEEFQKNRAAPADEEMGSEDEDEEEEDEAETHELRRDVEMVAA</sequence>
<dbReference type="STRING" id="930990.A0A067MQG4"/>
<dbReference type="HOGENOM" id="CLU_473254_0_0_1"/>
<dbReference type="EMBL" id="KL198023">
    <property type="protein sequence ID" value="KDQ17804.1"/>
    <property type="molecule type" value="Genomic_DNA"/>
</dbReference>
<feature type="compositionally biased region" description="Low complexity" evidence="1">
    <location>
        <begin position="221"/>
        <end position="232"/>
    </location>
</feature>
<dbReference type="AlphaFoldDB" id="A0A067MQG4"/>
<feature type="compositionally biased region" description="Low complexity" evidence="1">
    <location>
        <begin position="336"/>
        <end position="378"/>
    </location>
</feature>
<evidence type="ECO:0000313" key="2">
    <source>
        <dbReference type="EMBL" id="KDQ17804.1"/>
    </source>
</evidence>
<reference evidence="3" key="1">
    <citation type="journal article" date="2014" name="Proc. Natl. Acad. Sci. U.S.A.">
        <title>Extensive sampling of basidiomycete genomes demonstrates inadequacy of the white-rot/brown-rot paradigm for wood decay fungi.</title>
        <authorList>
            <person name="Riley R."/>
            <person name="Salamov A.A."/>
            <person name="Brown D.W."/>
            <person name="Nagy L.G."/>
            <person name="Floudas D."/>
            <person name="Held B.W."/>
            <person name="Levasseur A."/>
            <person name="Lombard V."/>
            <person name="Morin E."/>
            <person name="Otillar R."/>
            <person name="Lindquist E.A."/>
            <person name="Sun H."/>
            <person name="LaButti K.M."/>
            <person name="Schmutz J."/>
            <person name="Jabbour D."/>
            <person name="Luo H."/>
            <person name="Baker S.E."/>
            <person name="Pisabarro A.G."/>
            <person name="Walton J.D."/>
            <person name="Blanchette R.A."/>
            <person name="Henrissat B."/>
            <person name="Martin F."/>
            <person name="Cullen D."/>
            <person name="Hibbett D.S."/>
            <person name="Grigoriev I.V."/>
        </authorList>
    </citation>
    <scope>NUCLEOTIDE SEQUENCE [LARGE SCALE GENOMIC DNA]</scope>
    <source>
        <strain evidence="3">FD-172 SS1</strain>
    </source>
</reference>
<feature type="compositionally biased region" description="Acidic residues" evidence="1">
    <location>
        <begin position="545"/>
        <end position="563"/>
    </location>
</feature>
<feature type="region of interest" description="Disordered" evidence="1">
    <location>
        <begin position="170"/>
        <end position="234"/>
    </location>
</feature>
<feature type="compositionally biased region" description="Low complexity" evidence="1">
    <location>
        <begin position="416"/>
        <end position="442"/>
    </location>
</feature>